<gene>
    <name evidence="1" type="ORF">JGUZn3_17200</name>
</gene>
<dbReference type="EMBL" id="CP060244">
    <property type="protein sequence ID" value="QNT78938.1"/>
    <property type="molecule type" value="Genomic_DNA"/>
</dbReference>
<protein>
    <submittedName>
        <fullName evidence="1">Uncharacterized protein</fullName>
    </submittedName>
</protein>
<accession>A0A7H1NT28</accession>
<sequence length="41" mass="4251">MKCIILAALIVFAGASLARIILQSDFTIPAKVAFSTSASNP</sequence>
<dbReference type="KEGG" id="ebla:JGUZn3_17200"/>
<keyword evidence="2" id="KW-1185">Reference proteome</keyword>
<evidence type="ECO:0000313" key="1">
    <source>
        <dbReference type="EMBL" id="QNT78938.1"/>
    </source>
</evidence>
<dbReference type="Proteomes" id="UP000516349">
    <property type="component" value="Chromosome"/>
</dbReference>
<name>A0A7H1NT28_9PROT</name>
<proteinExistence type="predicted"/>
<reference evidence="1 2" key="1">
    <citation type="submission" date="2020-08" db="EMBL/GenBank/DDBJ databases">
        <title>Complete genome sequence of Entomobacter blattae G55GP.</title>
        <authorList>
            <person name="Poehlein A."/>
            <person name="Guzman J."/>
            <person name="Daniel R."/>
            <person name="Vilcinskas A."/>
        </authorList>
    </citation>
    <scope>NUCLEOTIDE SEQUENCE [LARGE SCALE GENOMIC DNA]</scope>
    <source>
        <strain evidence="1 2">G55GP</strain>
    </source>
</reference>
<evidence type="ECO:0000313" key="2">
    <source>
        <dbReference type="Proteomes" id="UP000516349"/>
    </source>
</evidence>
<organism evidence="1 2">
    <name type="scientific">Entomobacter blattae</name>
    <dbReference type="NCBI Taxonomy" id="2762277"/>
    <lineage>
        <taxon>Bacteria</taxon>
        <taxon>Pseudomonadati</taxon>
        <taxon>Pseudomonadota</taxon>
        <taxon>Alphaproteobacteria</taxon>
        <taxon>Acetobacterales</taxon>
        <taxon>Acetobacteraceae</taxon>
        <taxon>Entomobacter</taxon>
    </lineage>
</organism>
<dbReference type="AlphaFoldDB" id="A0A7H1NT28"/>
<dbReference type="RefSeq" id="WP_275402838.1">
    <property type="nucleotide sequence ID" value="NZ_CP060244.1"/>
</dbReference>